<evidence type="ECO:0000256" key="5">
    <source>
        <dbReference type="ARBA" id="ARBA00023242"/>
    </source>
</evidence>
<dbReference type="Pfam" id="PF24140">
    <property type="entry name" value="TPR_TNPO3_IPO13_3rd"/>
    <property type="match status" value="1"/>
</dbReference>
<dbReference type="PANTHER" id="PTHR12363:SF33">
    <property type="entry name" value="IMPORTIN-13"/>
    <property type="match status" value="1"/>
</dbReference>
<dbReference type="Gene3D" id="1.25.10.10">
    <property type="entry name" value="Leucine-rich Repeat Variant"/>
    <property type="match status" value="1"/>
</dbReference>
<evidence type="ECO:0000313" key="6">
    <source>
        <dbReference type="EMBL" id="EXV03589.1"/>
    </source>
</evidence>
<reference evidence="6 7" key="1">
    <citation type="submission" date="2014-02" db="EMBL/GenBank/DDBJ databases">
        <title>The genome sequence of the entomopathogenic fungus Metarhizium robertsii ARSEF 2575.</title>
        <authorList>
            <person name="Giuliano Garisto Donzelli B."/>
            <person name="Roe B.A."/>
            <person name="Macmil S.L."/>
            <person name="Krasnoff S.B."/>
            <person name="Gibson D.M."/>
        </authorList>
    </citation>
    <scope>NUCLEOTIDE SEQUENCE [LARGE SCALE GENOMIC DNA]</scope>
    <source>
        <strain evidence="6 7">ARSEF 2575</strain>
    </source>
</reference>
<evidence type="ECO:0000313" key="7">
    <source>
        <dbReference type="Proteomes" id="UP000030151"/>
    </source>
</evidence>
<dbReference type="InterPro" id="IPR016024">
    <property type="entry name" value="ARM-type_fold"/>
</dbReference>
<dbReference type="InterPro" id="IPR057942">
    <property type="entry name" value="TPR_TNPO3_IPO13_3rd"/>
</dbReference>
<protein>
    <recommendedName>
        <fullName evidence="8">Importin 13</fullName>
    </recommendedName>
</protein>
<dbReference type="AlphaFoldDB" id="A0A0A1V0A8"/>
<comment type="similarity">
    <text evidence="2">Belongs to the importin beta family.</text>
</comment>
<dbReference type="SUPFAM" id="SSF48371">
    <property type="entry name" value="ARM repeat"/>
    <property type="match status" value="1"/>
</dbReference>
<keyword evidence="4" id="KW-0653">Protein transport</keyword>
<sequence length="1002" mass="111163">MEDNTLPWSLDKVESLISSLYEPGQPNAITEAQALLANFQSSPQAWILAHELLRRPDEKGKFFGALTIIVKLNRESSSLSEENAQELLEHLIGWYRDSFENYTGPLVPRKLSSALATFFLHFHQLWPSFVRHLSICLASWQYFDPLSLQSSFDVGRVLDTLDLNKLKAVLWVVTSIVEDVIRIDWNTANGVHLYNSVVREATDAATLLFKGLAETQMAAVSNDSIKCLQSWISFAQKASSRDSHVLALLRNLMPSVIESLISESRFGASAELLIDTLSNYPSLLSEHHFNLLVNLFVSSWADERYSRLLEGDIEFESAQFGQLLLAFGEEKCQWLMQSEDPRSKVLLSMLCGLLGSDGYPVAENRVFVPAIEFWSTFTEVMSDLVTLDDISTTPWAESALLQVLEVVSVACRKITYPPAEEFSQWDSSDRVGFSDARKDVIDLLQSAYSLSGFQLVATFSNLVLTALNDCAWLQLETAAFCLAGLADCSKDDVRLDEALGSVFESSLFSHLSSPNTDITLRTRQTCLYLIEQYTEYFERNVSSLAPALRLLFSLLGNPSMAAPASRSILRLCSSCRHHLHAETNGFLDEYQTLAEQQRLDCISSERVLAAIASIAQAIPDAPRRYNACTRLIEFIQNDSARARELAQLPLGTKLPCFGQRCIENSADDSPGLHIALKTLRCLVGIGRGLQTPVESTIDLDASNPSEAEYDDQLERLHRQVVRIIMDIEDTFGRNSEVNELVCAVLRCGFSESEPGPFVLGFQDVTSYLTRHVGNIPRPGIFVSTACSFVSSLYAQGNPNKGTVYTTLLLWVIRLLQQSSDPEHDPELSQNSIDFACRLLSKSPTSLLTLQPTTAAEYFFLFTIQVLDGSEPLPKAAAAEFWATFITLKGGHSEASDAAEQAMGTLGPLLARSLARNIGGRASRSELDRLSEPIKKLVNCYPLAKEWLQSGLGHTSFPSSKVTEEQKALFVKKVVSLRGSRATNQVVRDFWLSARGSSFAYAS</sequence>
<dbReference type="HOGENOM" id="CLU_005271_0_0_1"/>
<dbReference type="GO" id="GO:0005737">
    <property type="term" value="C:cytoplasm"/>
    <property type="evidence" value="ECO:0007669"/>
    <property type="project" value="TreeGrafter"/>
</dbReference>
<comment type="caution">
    <text evidence="6">The sequence shown here is derived from an EMBL/GenBank/DDBJ whole genome shotgun (WGS) entry which is preliminary data.</text>
</comment>
<dbReference type="EMBL" id="JELW01000003">
    <property type="protein sequence ID" value="EXV03589.1"/>
    <property type="molecule type" value="Genomic_DNA"/>
</dbReference>
<dbReference type="Proteomes" id="UP000030151">
    <property type="component" value="Unassembled WGS sequence"/>
</dbReference>
<evidence type="ECO:0000256" key="3">
    <source>
        <dbReference type="ARBA" id="ARBA00022448"/>
    </source>
</evidence>
<evidence type="ECO:0000256" key="1">
    <source>
        <dbReference type="ARBA" id="ARBA00004123"/>
    </source>
</evidence>
<keyword evidence="5" id="KW-0539">Nucleus</keyword>
<comment type="subcellular location">
    <subcellularLocation>
        <location evidence="1">Nucleus</location>
    </subcellularLocation>
</comment>
<evidence type="ECO:0008006" key="8">
    <source>
        <dbReference type="Google" id="ProtNLM"/>
    </source>
</evidence>
<name>A0A0A1V0A8_9HYPO</name>
<accession>A0A0A1V0A8</accession>
<gene>
    <name evidence="6" type="ORF">X797_003389</name>
</gene>
<dbReference type="GO" id="GO:0005634">
    <property type="term" value="C:nucleus"/>
    <property type="evidence" value="ECO:0007669"/>
    <property type="project" value="UniProtKB-SubCell"/>
</dbReference>
<dbReference type="GO" id="GO:0006606">
    <property type="term" value="P:protein import into nucleus"/>
    <property type="evidence" value="ECO:0007669"/>
    <property type="project" value="TreeGrafter"/>
</dbReference>
<evidence type="ECO:0000256" key="4">
    <source>
        <dbReference type="ARBA" id="ARBA00022927"/>
    </source>
</evidence>
<dbReference type="PANTHER" id="PTHR12363">
    <property type="entry name" value="TRANSPORTIN 3 AND IMPORTIN 13"/>
    <property type="match status" value="1"/>
</dbReference>
<proteinExistence type="inferred from homology"/>
<keyword evidence="3" id="KW-0813">Transport</keyword>
<dbReference type="InterPro" id="IPR051345">
    <property type="entry name" value="Importin_beta-like_NTR"/>
</dbReference>
<evidence type="ECO:0000256" key="2">
    <source>
        <dbReference type="ARBA" id="ARBA00007991"/>
    </source>
</evidence>
<dbReference type="OrthoDB" id="2016913at2759"/>
<organism evidence="6 7">
    <name type="scientific">Metarhizium robertsii</name>
    <dbReference type="NCBI Taxonomy" id="568076"/>
    <lineage>
        <taxon>Eukaryota</taxon>
        <taxon>Fungi</taxon>
        <taxon>Dikarya</taxon>
        <taxon>Ascomycota</taxon>
        <taxon>Pezizomycotina</taxon>
        <taxon>Sordariomycetes</taxon>
        <taxon>Hypocreomycetidae</taxon>
        <taxon>Hypocreales</taxon>
        <taxon>Clavicipitaceae</taxon>
        <taxon>Metarhizium</taxon>
    </lineage>
</organism>
<dbReference type="InterPro" id="IPR011989">
    <property type="entry name" value="ARM-like"/>
</dbReference>